<name>A0A151NEG6_ALLMI</name>
<sequence length="75" mass="8881">MRERKHPGFSFTVIHPVHVEDVTLYPDTAHLYLILSQDGKSARRTDTRQDLPDNPERIRPWFVVEKGEIRLSQRQ</sequence>
<dbReference type="InterPro" id="IPR013320">
    <property type="entry name" value="ConA-like_dom_sf"/>
</dbReference>
<dbReference type="Gene3D" id="2.60.120.920">
    <property type="match status" value="1"/>
</dbReference>
<feature type="domain" description="SPRY-associated" evidence="1">
    <location>
        <begin position="19"/>
        <end position="72"/>
    </location>
</feature>
<accession>A0A151NEG6</accession>
<dbReference type="SUPFAM" id="SSF49899">
    <property type="entry name" value="Concanavalin A-like lectins/glucanases"/>
    <property type="match status" value="1"/>
</dbReference>
<dbReference type="Pfam" id="PF13765">
    <property type="entry name" value="PRY"/>
    <property type="match status" value="1"/>
</dbReference>
<dbReference type="InterPro" id="IPR006574">
    <property type="entry name" value="PRY"/>
</dbReference>
<dbReference type="PRINTS" id="PR01407">
    <property type="entry name" value="BUTYPHLNCDUF"/>
</dbReference>
<organism evidence="2 3">
    <name type="scientific">Alligator mississippiensis</name>
    <name type="common">American alligator</name>
    <dbReference type="NCBI Taxonomy" id="8496"/>
    <lineage>
        <taxon>Eukaryota</taxon>
        <taxon>Metazoa</taxon>
        <taxon>Chordata</taxon>
        <taxon>Craniata</taxon>
        <taxon>Vertebrata</taxon>
        <taxon>Euteleostomi</taxon>
        <taxon>Archelosauria</taxon>
        <taxon>Archosauria</taxon>
        <taxon>Crocodylia</taxon>
        <taxon>Alligatoridae</taxon>
        <taxon>Alligatorinae</taxon>
        <taxon>Alligator</taxon>
    </lineage>
</organism>
<evidence type="ECO:0000313" key="3">
    <source>
        <dbReference type="Proteomes" id="UP000050525"/>
    </source>
</evidence>
<evidence type="ECO:0000259" key="1">
    <source>
        <dbReference type="SMART" id="SM00589"/>
    </source>
</evidence>
<protein>
    <recommendedName>
        <fullName evidence="1">SPRY-associated domain-containing protein</fullName>
    </recommendedName>
</protein>
<proteinExistence type="predicted"/>
<dbReference type="InterPro" id="IPR043136">
    <property type="entry name" value="B30.2/SPRY_sf"/>
</dbReference>
<gene>
    <name evidence="2" type="ORF">Y1Q_0002453</name>
</gene>
<dbReference type="AlphaFoldDB" id="A0A151NEG6"/>
<keyword evidence="3" id="KW-1185">Reference proteome</keyword>
<dbReference type="SMART" id="SM00589">
    <property type="entry name" value="PRY"/>
    <property type="match status" value="1"/>
</dbReference>
<reference evidence="2 3" key="1">
    <citation type="journal article" date="2012" name="Genome Biol.">
        <title>Sequencing three crocodilian genomes to illuminate the evolution of archosaurs and amniotes.</title>
        <authorList>
            <person name="St John J.A."/>
            <person name="Braun E.L."/>
            <person name="Isberg S.R."/>
            <person name="Miles L.G."/>
            <person name="Chong A.Y."/>
            <person name="Gongora J."/>
            <person name="Dalzell P."/>
            <person name="Moran C."/>
            <person name="Bed'hom B."/>
            <person name="Abzhanov A."/>
            <person name="Burgess S.C."/>
            <person name="Cooksey A.M."/>
            <person name="Castoe T.A."/>
            <person name="Crawford N.G."/>
            <person name="Densmore L.D."/>
            <person name="Drew J.C."/>
            <person name="Edwards S.V."/>
            <person name="Faircloth B.C."/>
            <person name="Fujita M.K."/>
            <person name="Greenwold M.J."/>
            <person name="Hoffmann F.G."/>
            <person name="Howard J.M."/>
            <person name="Iguchi T."/>
            <person name="Janes D.E."/>
            <person name="Khan S.Y."/>
            <person name="Kohno S."/>
            <person name="de Koning A.J."/>
            <person name="Lance S.L."/>
            <person name="McCarthy F.M."/>
            <person name="McCormack J.E."/>
            <person name="Merchant M.E."/>
            <person name="Peterson D.G."/>
            <person name="Pollock D.D."/>
            <person name="Pourmand N."/>
            <person name="Raney B.J."/>
            <person name="Roessler K.A."/>
            <person name="Sanford J.R."/>
            <person name="Sawyer R.H."/>
            <person name="Schmidt C.J."/>
            <person name="Triplett E.W."/>
            <person name="Tuberville T.D."/>
            <person name="Venegas-Anaya M."/>
            <person name="Howard J.T."/>
            <person name="Jarvis E.D."/>
            <person name="Guillette L.J.Jr."/>
            <person name="Glenn T.C."/>
            <person name="Green R.E."/>
            <person name="Ray D.A."/>
        </authorList>
    </citation>
    <scope>NUCLEOTIDE SEQUENCE [LARGE SCALE GENOMIC DNA]</scope>
    <source>
        <strain evidence="2">KSC_2009_1</strain>
    </source>
</reference>
<comment type="caution">
    <text evidence="2">The sequence shown here is derived from an EMBL/GenBank/DDBJ whole genome shotgun (WGS) entry which is preliminary data.</text>
</comment>
<dbReference type="InterPro" id="IPR003879">
    <property type="entry name" value="Butyrophylin_SPRY"/>
</dbReference>
<dbReference type="Proteomes" id="UP000050525">
    <property type="component" value="Unassembled WGS sequence"/>
</dbReference>
<evidence type="ECO:0000313" key="2">
    <source>
        <dbReference type="EMBL" id="KYO35223.1"/>
    </source>
</evidence>
<dbReference type="EMBL" id="AKHW03003205">
    <property type="protein sequence ID" value="KYO35223.1"/>
    <property type="molecule type" value="Genomic_DNA"/>
</dbReference>